<dbReference type="OrthoDB" id="5872181at2759"/>
<feature type="transmembrane region" description="Helical" evidence="8">
    <location>
        <begin position="358"/>
        <end position="381"/>
    </location>
</feature>
<dbReference type="SUPFAM" id="SSF161070">
    <property type="entry name" value="SNF-like"/>
    <property type="match status" value="1"/>
</dbReference>
<evidence type="ECO:0000256" key="4">
    <source>
        <dbReference type="ARBA" id="ARBA00022847"/>
    </source>
</evidence>
<evidence type="ECO:0000256" key="7">
    <source>
        <dbReference type="PIRSR" id="PIRSR600175-2"/>
    </source>
</evidence>
<feature type="transmembrane region" description="Helical" evidence="8">
    <location>
        <begin position="40"/>
        <end position="64"/>
    </location>
</feature>
<evidence type="ECO:0000256" key="3">
    <source>
        <dbReference type="ARBA" id="ARBA00022692"/>
    </source>
</evidence>
<keyword evidence="5 8" id="KW-1133">Transmembrane helix</keyword>
<dbReference type="GO" id="GO:0005283">
    <property type="term" value="F:amino acid:sodium symporter activity"/>
    <property type="evidence" value="ECO:0007669"/>
    <property type="project" value="TreeGrafter"/>
</dbReference>
<keyword evidence="2" id="KW-0813">Transport</keyword>
<dbReference type="InterPro" id="IPR000175">
    <property type="entry name" value="Na/ntran_symport"/>
</dbReference>
<dbReference type="InterPro" id="IPR037272">
    <property type="entry name" value="SNS_sf"/>
</dbReference>
<comment type="subcellular location">
    <subcellularLocation>
        <location evidence="1">Membrane</location>
        <topology evidence="1">Multi-pass membrane protein</topology>
    </subcellularLocation>
</comment>
<feature type="transmembrane region" description="Helical" evidence="8">
    <location>
        <begin position="210"/>
        <end position="236"/>
    </location>
</feature>
<dbReference type="EMBL" id="KN716176">
    <property type="protein sequence ID" value="KJH51813.1"/>
    <property type="molecule type" value="Genomic_DNA"/>
</dbReference>
<dbReference type="Pfam" id="PF00209">
    <property type="entry name" value="SNF"/>
    <property type="match status" value="1"/>
</dbReference>
<reference evidence="9 10" key="1">
    <citation type="submission" date="2013-11" db="EMBL/GenBank/DDBJ databases">
        <title>Draft genome of the bovine lungworm Dictyocaulus viviparus.</title>
        <authorList>
            <person name="Mitreva M."/>
        </authorList>
    </citation>
    <scope>NUCLEOTIDE SEQUENCE [LARGE SCALE GENOMIC DNA]</scope>
    <source>
        <strain evidence="9 10">HannoverDv2000</strain>
    </source>
</reference>
<sequence length="558" mass="62484">MFLVGLPLVYLEMALGQFTTMNVVVIFERMAPIASGLGVSMLLLSLLVTVMDYSLLFTLFTVLGNSVQININEMPWHRCSNEGDSQTCDSMVKCHQQYERIFHESISQVGVAEHDYIYSDDTEGTHIERFRLRDALAIVIYIFAAISLYSTAHVLFRAIGGLYLFDGSVENYAAHLQEKRNERLYSQFFSYWTTAGDLIVYGPFEPFLQLVLSFGCALIVLISNVVTIESIVANCVAALDSSDDASKLTIRTILTFFLALCSFFLNSKVGLNTAITIENTVIPIATACVVLIELFVVGVIYGFSRLCANCLSMNSQKEGDRLLLRIWTLSYLYFWSLSPFLILASMIVAFPYPPPSMGIIATCIVIFIILPTPVIAVLVVVREKHNMGNLRFLLVPNHNLWGPRMADDRIKATRMEKEAIDVPYEALTDVHGMDDDAIRHSRASGCGGPQKTYEGSNNIDLVTINMMCIKEIDAGGLFITNTSIVLHSLREQASQQKGHSMKIYKPGKNEYNAKFLHQATIKLINHVPLTDGSFEMTRVSNTRRTEFPFNVTSYIAMY</sequence>
<feature type="transmembrane region" description="Helical" evidence="8">
    <location>
        <begin position="248"/>
        <end position="269"/>
    </location>
</feature>
<reference evidence="10" key="2">
    <citation type="journal article" date="2016" name="Sci. Rep.">
        <title>Dictyocaulus viviparus genome, variome and transcriptome elucidate lungworm biology and support future intervention.</title>
        <authorList>
            <person name="McNulty S.N."/>
            <person name="Strube C."/>
            <person name="Rosa B.A."/>
            <person name="Martin J.C."/>
            <person name="Tyagi R."/>
            <person name="Choi Y.J."/>
            <person name="Wang Q."/>
            <person name="Hallsworth Pepin K."/>
            <person name="Zhang X."/>
            <person name="Ozersky P."/>
            <person name="Wilson R.K."/>
            <person name="Sternberg P.W."/>
            <person name="Gasser R.B."/>
            <person name="Mitreva M."/>
        </authorList>
    </citation>
    <scope>NUCLEOTIDE SEQUENCE [LARGE SCALE GENOMIC DNA]</scope>
    <source>
        <strain evidence="10">HannoverDv2000</strain>
    </source>
</reference>
<keyword evidence="10" id="KW-1185">Reference proteome</keyword>
<evidence type="ECO:0000256" key="1">
    <source>
        <dbReference type="ARBA" id="ARBA00004141"/>
    </source>
</evidence>
<dbReference type="AlphaFoldDB" id="A0A0D8Y4N2"/>
<dbReference type="GO" id="GO:0089718">
    <property type="term" value="P:amino acid import across plasma membrane"/>
    <property type="evidence" value="ECO:0007669"/>
    <property type="project" value="TreeGrafter"/>
</dbReference>
<keyword evidence="4" id="KW-0769">Symport</keyword>
<proteinExistence type="predicted"/>
<dbReference type="GO" id="GO:0005886">
    <property type="term" value="C:plasma membrane"/>
    <property type="evidence" value="ECO:0007669"/>
    <property type="project" value="TreeGrafter"/>
</dbReference>
<keyword evidence="7" id="KW-1015">Disulfide bond</keyword>
<accession>A0A0D8Y4N2</accession>
<keyword evidence="3 8" id="KW-0812">Transmembrane</keyword>
<evidence type="ECO:0000256" key="5">
    <source>
        <dbReference type="ARBA" id="ARBA00022989"/>
    </source>
</evidence>
<dbReference type="PANTHER" id="PTHR11616">
    <property type="entry name" value="SODIUM/CHLORIDE DEPENDENT TRANSPORTER"/>
    <property type="match status" value="1"/>
</dbReference>
<organism evidence="9 10">
    <name type="scientific">Dictyocaulus viviparus</name>
    <name type="common">Bovine lungworm</name>
    <dbReference type="NCBI Taxonomy" id="29172"/>
    <lineage>
        <taxon>Eukaryota</taxon>
        <taxon>Metazoa</taxon>
        <taxon>Ecdysozoa</taxon>
        <taxon>Nematoda</taxon>
        <taxon>Chromadorea</taxon>
        <taxon>Rhabditida</taxon>
        <taxon>Rhabditina</taxon>
        <taxon>Rhabditomorpha</taxon>
        <taxon>Strongyloidea</taxon>
        <taxon>Metastrongylidae</taxon>
        <taxon>Dictyocaulus</taxon>
    </lineage>
</organism>
<keyword evidence="6 8" id="KW-0472">Membrane</keyword>
<gene>
    <name evidence="9" type="ORF">DICVIV_02004</name>
</gene>
<feature type="transmembrane region" description="Helical" evidence="8">
    <location>
        <begin position="324"/>
        <end position="352"/>
    </location>
</feature>
<name>A0A0D8Y4N2_DICVI</name>
<feature type="transmembrane region" description="Helical" evidence="8">
    <location>
        <begin position="135"/>
        <end position="156"/>
    </location>
</feature>
<evidence type="ECO:0000256" key="8">
    <source>
        <dbReference type="SAM" id="Phobius"/>
    </source>
</evidence>
<evidence type="ECO:0000256" key="2">
    <source>
        <dbReference type="ARBA" id="ARBA00022448"/>
    </source>
</evidence>
<feature type="disulfide bond" evidence="7">
    <location>
        <begin position="79"/>
        <end position="88"/>
    </location>
</feature>
<dbReference type="Proteomes" id="UP000053766">
    <property type="component" value="Unassembled WGS sequence"/>
</dbReference>
<dbReference type="PANTHER" id="PTHR11616:SF241">
    <property type="entry name" value="SODIUM- AND CHLORIDE-DEPENDENT GLYCINE TRANSPORTER 2"/>
    <property type="match status" value="1"/>
</dbReference>
<evidence type="ECO:0000256" key="6">
    <source>
        <dbReference type="ARBA" id="ARBA00023136"/>
    </source>
</evidence>
<protein>
    <submittedName>
        <fullName evidence="9">Sodium:neurotransmitter symporter family protein</fullName>
    </submittedName>
</protein>
<evidence type="ECO:0000313" key="9">
    <source>
        <dbReference type="EMBL" id="KJH51813.1"/>
    </source>
</evidence>
<feature type="transmembrane region" description="Helical" evidence="8">
    <location>
        <begin position="281"/>
        <end position="303"/>
    </location>
</feature>
<dbReference type="PROSITE" id="PS50267">
    <property type="entry name" value="NA_NEUROTRAN_SYMP_3"/>
    <property type="match status" value="1"/>
</dbReference>
<evidence type="ECO:0000313" key="10">
    <source>
        <dbReference type="Proteomes" id="UP000053766"/>
    </source>
</evidence>